<dbReference type="SMART" id="SM00525">
    <property type="entry name" value="FES"/>
    <property type="match status" value="1"/>
</dbReference>
<keyword evidence="5" id="KW-0227">DNA damage</keyword>
<keyword evidence="8" id="KW-0411">Iron-sulfur</keyword>
<dbReference type="PROSITE" id="PS00764">
    <property type="entry name" value="ENDONUCLEASE_III_1"/>
    <property type="match status" value="1"/>
</dbReference>
<keyword evidence="6" id="KW-0378">Hydrolase</keyword>
<keyword evidence="10" id="KW-0326">Glycosidase</keyword>
<dbReference type="HOGENOM" id="CLU_012862_3_4_2"/>
<evidence type="ECO:0000256" key="2">
    <source>
        <dbReference type="ARBA" id="ARBA00008343"/>
    </source>
</evidence>
<name>D7D8T1_STAHD</name>
<keyword evidence="7" id="KW-0408">Iron</keyword>
<evidence type="ECO:0000256" key="1">
    <source>
        <dbReference type="ARBA" id="ARBA00001966"/>
    </source>
</evidence>
<dbReference type="PIRSF" id="PIRSF001435">
    <property type="entry name" value="Nth"/>
    <property type="match status" value="1"/>
</dbReference>
<keyword evidence="13" id="KW-1185">Reference proteome</keyword>
<dbReference type="RefSeq" id="WP_013143375.1">
    <property type="nucleotide sequence ID" value="NC_014205.1"/>
</dbReference>
<dbReference type="GO" id="GO:0051539">
    <property type="term" value="F:4 iron, 4 sulfur cluster binding"/>
    <property type="evidence" value="ECO:0007669"/>
    <property type="project" value="UniProtKB-KW"/>
</dbReference>
<feature type="domain" description="HhH-GPD" evidence="11">
    <location>
        <begin position="43"/>
        <end position="202"/>
    </location>
</feature>
<sequence>MTQSIGEEIINILRKHYKLNLKEFIAPNIRDKSLFEYIIGVMLSQNTSDKNAIRAYFNLKKIYGEITPDKILSTPIDKLIEALKPAGMYNQRAQRIIELAKIFTEKNVEEELGKLIEEGKLREARKYLVSLPGVGLKTADVVLLMYYGQPVFPVDTHIRRVTKRLGYIGKDDYEAISSWWMKQLKPNDYLETHLLLITHGRKTCKARKPLCNICPIRKYCKYYYETKQLISRGN</sequence>
<dbReference type="Proteomes" id="UP000002573">
    <property type="component" value="Chromosome"/>
</dbReference>
<keyword evidence="3" id="KW-0004">4Fe-4S</keyword>
<dbReference type="InterPro" id="IPR023170">
    <property type="entry name" value="HhH_base_excis_C"/>
</dbReference>
<dbReference type="KEGG" id="shc:Shell_1073"/>
<evidence type="ECO:0000259" key="11">
    <source>
        <dbReference type="SMART" id="SM00478"/>
    </source>
</evidence>
<dbReference type="Gene3D" id="1.10.340.30">
    <property type="entry name" value="Hypothetical protein, domain 2"/>
    <property type="match status" value="1"/>
</dbReference>
<dbReference type="GO" id="GO:0140078">
    <property type="term" value="F:class I DNA-(apurinic or apyrimidinic site) endonuclease activity"/>
    <property type="evidence" value="ECO:0007669"/>
    <property type="project" value="UniProtKB-EC"/>
</dbReference>
<dbReference type="EMBL" id="CP002051">
    <property type="protein sequence ID" value="ADI32177.1"/>
    <property type="molecule type" value="Genomic_DNA"/>
</dbReference>
<protein>
    <submittedName>
        <fullName evidence="12">DNA-(Apurinic or apyrimidinic site) lyase</fullName>
        <ecNumber evidence="12">4.2.99.18</ecNumber>
    </submittedName>
</protein>
<evidence type="ECO:0000256" key="7">
    <source>
        <dbReference type="ARBA" id="ARBA00023004"/>
    </source>
</evidence>
<reference evidence="13" key="1">
    <citation type="submission" date="2010-05" db="EMBL/GenBank/DDBJ databases">
        <title>Complete sequence of Staphylothermus hellenicus DSM 12710.</title>
        <authorList>
            <consortium name="US DOE Joint Genome Institute"/>
            <person name="Lucas S."/>
            <person name="Copeland A."/>
            <person name="Lapidus A."/>
            <person name="Cheng J.-F."/>
            <person name="Bruce D."/>
            <person name="Goodwin L."/>
            <person name="Pitluck S."/>
            <person name="Davenport K."/>
            <person name="Detter J.C."/>
            <person name="Han C."/>
            <person name="Tapia R."/>
            <person name="Larimer F."/>
            <person name="Land M."/>
            <person name="Hauser L."/>
            <person name="Kyrpides N."/>
            <person name="Mikhailova N."/>
            <person name="Anderson I.J."/>
            <person name="Woyke T."/>
        </authorList>
    </citation>
    <scope>NUCLEOTIDE SEQUENCE [LARGE SCALE GENOMIC DNA]</scope>
    <source>
        <strain evidence="13">DSM 12710 / JCM 10830 / BK20S6-10-b1 / P8</strain>
    </source>
</reference>
<dbReference type="AlphaFoldDB" id="D7D8T1"/>
<dbReference type="InterPro" id="IPR003651">
    <property type="entry name" value="Endonuclease3_FeS-loop_motif"/>
</dbReference>
<comment type="cofactor">
    <cofactor evidence="1">
        <name>[4Fe-4S] cluster</name>
        <dbReference type="ChEBI" id="CHEBI:49883"/>
    </cofactor>
</comment>
<evidence type="ECO:0000256" key="9">
    <source>
        <dbReference type="ARBA" id="ARBA00023204"/>
    </source>
</evidence>
<dbReference type="InterPro" id="IPR011257">
    <property type="entry name" value="DNA_glycosylase"/>
</dbReference>
<evidence type="ECO:0000313" key="12">
    <source>
        <dbReference type="EMBL" id="ADI32177.1"/>
    </source>
</evidence>
<evidence type="ECO:0000256" key="3">
    <source>
        <dbReference type="ARBA" id="ARBA00022485"/>
    </source>
</evidence>
<dbReference type="GeneID" id="9234362"/>
<keyword evidence="9" id="KW-0234">DNA repair</keyword>
<dbReference type="GO" id="GO:0006285">
    <property type="term" value="P:base-excision repair, AP site formation"/>
    <property type="evidence" value="ECO:0007669"/>
    <property type="project" value="TreeGrafter"/>
</dbReference>
<dbReference type="Gene3D" id="1.10.1670.10">
    <property type="entry name" value="Helix-hairpin-Helix base-excision DNA repair enzymes (C-terminal)"/>
    <property type="match status" value="1"/>
</dbReference>
<dbReference type="GO" id="GO:0046872">
    <property type="term" value="F:metal ion binding"/>
    <property type="evidence" value="ECO:0007669"/>
    <property type="project" value="UniProtKB-KW"/>
</dbReference>
<dbReference type="EC" id="4.2.99.18" evidence="12"/>
<dbReference type="eggNOG" id="arCOG00459">
    <property type="taxonomic scope" value="Archaea"/>
</dbReference>
<dbReference type="GO" id="GO:0019104">
    <property type="term" value="F:DNA N-glycosylase activity"/>
    <property type="evidence" value="ECO:0007669"/>
    <property type="project" value="TreeGrafter"/>
</dbReference>
<evidence type="ECO:0000256" key="5">
    <source>
        <dbReference type="ARBA" id="ARBA00022763"/>
    </source>
</evidence>
<dbReference type="SMART" id="SM00478">
    <property type="entry name" value="ENDO3c"/>
    <property type="match status" value="1"/>
</dbReference>
<evidence type="ECO:0000256" key="10">
    <source>
        <dbReference type="ARBA" id="ARBA00023295"/>
    </source>
</evidence>
<dbReference type="OrthoDB" id="19248at2157"/>
<dbReference type="SUPFAM" id="SSF48150">
    <property type="entry name" value="DNA-glycosylase"/>
    <property type="match status" value="1"/>
</dbReference>
<dbReference type="InterPro" id="IPR003265">
    <property type="entry name" value="HhH-GPD_domain"/>
</dbReference>
<evidence type="ECO:0000313" key="13">
    <source>
        <dbReference type="Proteomes" id="UP000002573"/>
    </source>
</evidence>
<organism evidence="12 13">
    <name type="scientific">Staphylothermus hellenicus (strain DSM 12710 / JCM 10830 / BK20S6-10-b1 / P8)</name>
    <dbReference type="NCBI Taxonomy" id="591019"/>
    <lineage>
        <taxon>Archaea</taxon>
        <taxon>Thermoproteota</taxon>
        <taxon>Thermoprotei</taxon>
        <taxon>Desulfurococcales</taxon>
        <taxon>Desulfurococcaceae</taxon>
        <taxon>Staphylothermus</taxon>
    </lineage>
</organism>
<dbReference type="Pfam" id="PF10576">
    <property type="entry name" value="EndIII_4Fe-2S"/>
    <property type="match status" value="1"/>
</dbReference>
<keyword evidence="12" id="KW-0456">Lyase</keyword>
<gene>
    <name evidence="12" type="ordered locus">Shell_1073</name>
</gene>
<dbReference type="PANTHER" id="PTHR10359">
    <property type="entry name" value="A/G-SPECIFIC ADENINE GLYCOSYLASE/ENDONUCLEASE III"/>
    <property type="match status" value="1"/>
</dbReference>
<dbReference type="PANTHER" id="PTHR10359:SF18">
    <property type="entry name" value="ENDONUCLEASE III"/>
    <property type="match status" value="1"/>
</dbReference>
<accession>D7D8T1</accession>
<dbReference type="InterPro" id="IPR004035">
    <property type="entry name" value="Endouclease-III_FeS-bd_BS"/>
</dbReference>
<dbReference type="STRING" id="591019.Shell_1073"/>
<reference evidence="12 13" key="2">
    <citation type="journal article" date="2011" name="Stand. Genomic Sci.">
        <title>Complete genome sequence of Staphylothermus hellenicus P8.</title>
        <authorList>
            <person name="Anderson I."/>
            <person name="Wirth R."/>
            <person name="Lucas S."/>
            <person name="Copeland A."/>
            <person name="Lapidus A."/>
            <person name="Cheng J.F."/>
            <person name="Goodwin L."/>
            <person name="Pitluck S."/>
            <person name="Davenport K."/>
            <person name="Detter J.C."/>
            <person name="Han C."/>
            <person name="Tapia R."/>
            <person name="Land M."/>
            <person name="Hauser L."/>
            <person name="Pati A."/>
            <person name="Mikhailova N."/>
            <person name="Woyke T."/>
            <person name="Klenk H.P."/>
            <person name="Kyrpides N."/>
            <person name="Ivanova N."/>
        </authorList>
    </citation>
    <scope>NUCLEOTIDE SEQUENCE [LARGE SCALE GENOMIC DNA]</scope>
    <source>
        <strain evidence="13">DSM 12710 / JCM 10830 / BK20S6-10-b1 / P8</strain>
    </source>
</reference>
<comment type="similarity">
    <text evidence="2">Belongs to the Nth/MutY family.</text>
</comment>
<dbReference type="Pfam" id="PF00730">
    <property type="entry name" value="HhH-GPD"/>
    <property type="match status" value="1"/>
</dbReference>
<keyword evidence="4" id="KW-0479">Metal-binding</keyword>
<proteinExistence type="inferred from homology"/>
<evidence type="ECO:0000256" key="6">
    <source>
        <dbReference type="ARBA" id="ARBA00022801"/>
    </source>
</evidence>
<dbReference type="CDD" id="cd00056">
    <property type="entry name" value="ENDO3c"/>
    <property type="match status" value="1"/>
</dbReference>
<evidence type="ECO:0000256" key="8">
    <source>
        <dbReference type="ARBA" id="ARBA00023014"/>
    </source>
</evidence>
<evidence type="ECO:0000256" key="4">
    <source>
        <dbReference type="ARBA" id="ARBA00022723"/>
    </source>
</evidence>